<feature type="binding site" evidence="1">
    <location>
        <position position="180"/>
    </location>
    <ligand>
        <name>Zn(2+)</name>
        <dbReference type="ChEBI" id="CHEBI:29105"/>
    </ligand>
</feature>
<dbReference type="Pfam" id="PF03352">
    <property type="entry name" value="Adenine_glyco"/>
    <property type="match status" value="1"/>
</dbReference>
<feature type="binding site" evidence="1">
    <location>
        <position position="176"/>
    </location>
    <ligand>
        <name>Zn(2+)</name>
        <dbReference type="ChEBI" id="CHEBI:29105"/>
    </ligand>
</feature>
<keyword evidence="1" id="KW-0862">Zinc</keyword>
<keyword evidence="1" id="KW-0479">Metal-binding</keyword>
<dbReference type="GO" id="GO:0006284">
    <property type="term" value="P:base-excision repair"/>
    <property type="evidence" value="ECO:0007669"/>
    <property type="project" value="InterPro"/>
</dbReference>
<dbReference type="InterPro" id="IPR052891">
    <property type="entry name" value="DNA-3mA_glycosylase"/>
</dbReference>
<dbReference type="Gene3D" id="1.10.340.30">
    <property type="entry name" value="Hypothetical protein, domain 2"/>
    <property type="match status" value="1"/>
</dbReference>
<dbReference type="PANTHER" id="PTHR30037">
    <property type="entry name" value="DNA-3-METHYLADENINE GLYCOSYLASE 1"/>
    <property type="match status" value="1"/>
</dbReference>
<protein>
    <submittedName>
        <fullName evidence="2">DNA-3-methyladenine glycosylase I</fullName>
    </submittedName>
</protein>
<feature type="binding site" evidence="1">
    <location>
        <position position="5"/>
    </location>
    <ligand>
        <name>Zn(2+)</name>
        <dbReference type="ChEBI" id="CHEBI:29105"/>
    </ligand>
</feature>
<gene>
    <name evidence="2" type="ORF">CO073_02250</name>
</gene>
<dbReference type="EMBL" id="PFSY01000099">
    <property type="protein sequence ID" value="PJC01912.1"/>
    <property type="molecule type" value="Genomic_DNA"/>
</dbReference>
<dbReference type="PANTHER" id="PTHR30037:SF4">
    <property type="entry name" value="DNA-3-METHYLADENINE GLYCOSYLASE I"/>
    <property type="match status" value="1"/>
</dbReference>
<accession>A0A2M8DRD5</accession>
<sequence length="191" mass="22413">MKKRCAWCETNEGMIKYHDTIWGVPVFNDRQIFEFFVLDTFQAGLSWNIIWQKREGFKKAFANFDPKKVAQFKTAQVNRLLGDISIVRNRLKIHATINNAQKFLAVKKEYGTFAEYLWQFTNNKPIINKWQTMKQIPVSSKESDAMSKDLKVRGFKFVGTTICYAFMQGIGMVNDHVIECFRYSKINKTRL</sequence>
<comment type="caution">
    <text evidence="2">The sequence shown here is derived from an EMBL/GenBank/DDBJ whole genome shotgun (WGS) entry which is preliminary data.</text>
</comment>
<dbReference type="InterPro" id="IPR005019">
    <property type="entry name" value="Adenine_glyco"/>
</dbReference>
<proteinExistence type="predicted"/>
<name>A0A2M8DRD5_9BACT</name>
<organism evidence="2 3">
    <name type="scientific">Candidatus Komeilibacteria bacterium CG_4_9_14_0_8_um_filter_36_9</name>
    <dbReference type="NCBI Taxonomy" id="1974473"/>
    <lineage>
        <taxon>Bacteria</taxon>
        <taxon>Candidatus Komeiliibacteriota</taxon>
    </lineage>
</organism>
<feature type="binding site" evidence="1">
    <location>
        <position position="18"/>
    </location>
    <ligand>
        <name>Zn(2+)</name>
        <dbReference type="ChEBI" id="CHEBI:29105"/>
    </ligand>
</feature>
<dbReference type="InterPro" id="IPR011257">
    <property type="entry name" value="DNA_glycosylase"/>
</dbReference>
<dbReference type="AlphaFoldDB" id="A0A2M8DRD5"/>
<dbReference type="SUPFAM" id="SSF48150">
    <property type="entry name" value="DNA-glycosylase"/>
    <property type="match status" value="1"/>
</dbReference>
<evidence type="ECO:0000313" key="3">
    <source>
        <dbReference type="Proteomes" id="UP000230136"/>
    </source>
</evidence>
<reference evidence="3" key="1">
    <citation type="submission" date="2017-09" db="EMBL/GenBank/DDBJ databases">
        <title>Depth-based differentiation of microbial function through sediment-hosted aquifers and enrichment of novel symbionts in the deep terrestrial subsurface.</title>
        <authorList>
            <person name="Probst A.J."/>
            <person name="Ladd B."/>
            <person name="Jarett J.K."/>
            <person name="Geller-Mcgrath D.E."/>
            <person name="Sieber C.M.K."/>
            <person name="Emerson J.B."/>
            <person name="Anantharaman K."/>
            <person name="Thomas B.C."/>
            <person name="Malmstrom R."/>
            <person name="Stieglmeier M."/>
            <person name="Klingl A."/>
            <person name="Woyke T."/>
            <person name="Ryan C.M."/>
            <person name="Banfield J.F."/>
        </authorList>
    </citation>
    <scope>NUCLEOTIDE SEQUENCE [LARGE SCALE GENOMIC DNA]</scope>
</reference>
<dbReference type="Proteomes" id="UP000230136">
    <property type="component" value="Unassembled WGS sequence"/>
</dbReference>
<dbReference type="GO" id="GO:0008725">
    <property type="term" value="F:DNA-3-methyladenine glycosylase activity"/>
    <property type="evidence" value="ECO:0007669"/>
    <property type="project" value="InterPro"/>
</dbReference>
<evidence type="ECO:0000313" key="2">
    <source>
        <dbReference type="EMBL" id="PJC01912.1"/>
    </source>
</evidence>
<dbReference type="GO" id="GO:0046872">
    <property type="term" value="F:metal ion binding"/>
    <property type="evidence" value="ECO:0007669"/>
    <property type="project" value="UniProtKB-KW"/>
</dbReference>
<evidence type="ECO:0000256" key="1">
    <source>
        <dbReference type="PIRSR" id="PIRSR605019-1"/>
    </source>
</evidence>